<evidence type="ECO:0000256" key="2">
    <source>
        <dbReference type="SAM" id="Phobius"/>
    </source>
</evidence>
<feature type="transmembrane region" description="Helical" evidence="2">
    <location>
        <begin position="60"/>
        <end position="79"/>
    </location>
</feature>
<name>A0ABQ0B2L2_9FIRM</name>
<reference evidence="3 4" key="1">
    <citation type="submission" date="2024-04" db="EMBL/GenBank/DDBJ databases">
        <title>Defined microbial consortia suppress multidrug-resistant proinflammatory Enterobacteriaceae via ecological control.</title>
        <authorList>
            <person name="Furuichi M."/>
            <person name="Kawaguchi T."/>
            <person name="Pust M."/>
            <person name="Yasuma K."/>
            <person name="Plichta D."/>
            <person name="Hasegawa N."/>
            <person name="Ohya T."/>
            <person name="Bhattarai S."/>
            <person name="Sasajima S."/>
            <person name="Aoto Y."/>
            <person name="Tuganbaev T."/>
            <person name="Yaginuma M."/>
            <person name="Ueda M."/>
            <person name="Okahashi N."/>
            <person name="Amafuji K."/>
            <person name="Kiridooshi Y."/>
            <person name="Sugita K."/>
            <person name="Strazar M."/>
            <person name="Skelly A."/>
            <person name="Suda W."/>
            <person name="Hattori M."/>
            <person name="Nakamoto N."/>
            <person name="Caballero S."/>
            <person name="Norman J."/>
            <person name="Olle B."/>
            <person name="Tanoue T."/>
            <person name="Arita M."/>
            <person name="Bucci V."/>
            <person name="Atarashi K."/>
            <person name="Xavier R."/>
            <person name="Honda K."/>
        </authorList>
    </citation>
    <scope>NUCLEOTIDE SEQUENCE [LARGE SCALE GENOMIC DNA]</scope>
    <source>
        <strain evidence="4">f13</strain>
    </source>
</reference>
<comment type="caution">
    <text evidence="3">The sequence shown here is derived from an EMBL/GenBank/DDBJ whole genome shotgun (WGS) entry which is preliminary data.</text>
</comment>
<evidence type="ECO:0000313" key="3">
    <source>
        <dbReference type="EMBL" id="GAA6270522.1"/>
    </source>
</evidence>
<sequence>MRQLTDRENEILERTLRETLKERANALKTGPEDAERMCRAVNQRIEEEGSMRRRWNISKTAAVTAAICIIGAMTAVAAGKATMSYSFSSHDDEFTQYSQLTAAENEIGFDVKAPETFSNGYRFVSGVPVYSQGQDESGNVVQEQQDLSLTYSKEGQKDLYLDVSKSPLMDKESAWDQTEEHGGITLGYSSNHYRMVPPDYEMTAEEIAKSEAGDLMIAYGSDKITDQTLQSLSWEDNGHLYTLFGFDTGLSPEDFYQMAGEIIDGK</sequence>
<dbReference type="EMBL" id="BAABXL010000001">
    <property type="protein sequence ID" value="GAA6270522.1"/>
    <property type="molecule type" value="Genomic_DNA"/>
</dbReference>
<keyword evidence="2" id="KW-0472">Membrane</keyword>
<accession>A0ABQ0B2L2</accession>
<organism evidence="3 4">
    <name type="scientific">Enterocloster alcoholdehydrogenati</name>
    <dbReference type="NCBI Taxonomy" id="2547410"/>
    <lineage>
        <taxon>Bacteria</taxon>
        <taxon>Bacillati</taxon>
        <taxon>Bacillota</taxon>
        <taxon>Clostridia</taxon>
        <taxon>Lachnospirales</taxon>
        <taxon>Lachnospiraceae</taxon>
        <taxon>Enterocloster</taxon>
    </lineage>
</organism>
<keyword evidence="2" id="KW-1133">Transmembrane helix</keyword>
<keyword evidence="4" id="KW-1185">Reference proteome</keyword>
<keyword evidence="2" id="KW-0812">Transmembrane</keyword>
<proteinExistence type="predicted"/>
<evidence type="ECO:0008006" key="5">
    <source>
        <dbReference type="Google" id="ProtNLM"/>
    </source>
</evidence>
<dbReference type="RefSeq" id="WP_176255283.1">
    <property type="nucleotide sequence ID" value="NZ_BAABXL010000001.1"/>
</dbReference>
<keyword evidence="1" id="KW-0175">Coiled coil</keyword>
<gene>
    <name evidence="3" type="ORF">F130042H8_35820</name>
</gene>
<evidence type="ECO:0000256" key="1">
    <source>
        <dbReference type="SAM" id="Coils"/>
    </source>
</evidence>
<protein>
    <recommendedName>
        <fullName evidence="5">DUF4367 domain-containing protein</fullName>
    </recommendedName>
</protein>
<evidence type="ECO:0000313" key="4">
    <source>
        <dbReference type="Proteomes" id="UP001600894"/>
    </source>
</evidence>
<dbReference type="Proteomes" id="UP001600894">
    <property type="component" value="Unassembled WGS sequence"/>
</dbReference>
<feature type="coiled-coil region" evidence="1">
    <location>
        <begin position="2"/>
        <end position="29"/>
    </location>
</feature>